<protein>
    <submittedName>
        <fullName evidence="1">Uncharacterized protein</fullName>
    </submittedName>
</protein>
<evidence type="ECO:0000313" key="1">
    <source>
        <dbReference type="EMBL" id="TDR87189.1"/>
    </source>
</evidence>
<evidence type="ECO:0000313" key="2">
    <source>
        <dbReference type="Proteomes" id="UP000295122"/>
    </source>
</evidence>
<comment type="caution">
    <text evidence="1">The sequence shown here is derived from an EMBL/GenBank/DDBJ whole genome shotgun (WGS) entry which is preliminary data.</text>
</comment>
<proteinExistence type="predicted"/>
<name>A0A4V3DX36_9HYPH</name>
<dbReference type="Proteomes" id="UP000295122">
    <property type="component" value="Unassembled WGS sequence"/>
</dbReference>
<accession>A0A4V3DX36</accession>
<keyword evidence="2" id="KW-1185">Reference proteome</keyword>
<gene>
    <name evidence="1" type="ORF">EV668_4269</name>
</gene>
<sequence>MPTRLICLRRAFGKTAARFCCKRPSMLPTSLLRALRVSAILAAGLLSAGAALAQAVTMVPGTGVGLVPPKALPLSKSFSGFGDQALASSILIVEFPAEAYAQILPSFTPEGMKATGVEATGPAVDWRIAGGQGGRLIRGKQTAGGLVLRKWIVLAKGPGSTVMVTAQSPEDKASALPDAAIEAALKTIALKAPPAMSEQIAALPFAVGDLGGFRPVRVLSGSALLLTEGPRDTIPDASQPVVIVASGVGGGEHGDQASRSSFAREAMATVAGVSDLIVDDDTSFEKDGASWSRLAGFGTYRASSEAIWVVQVVRFAPGGYIRTVAITRAHDKDRLADRIDAVAGSVKPK</sequence>
<dbReference type="AlphaFoldDB" id="A0A4V3DX36"/>
<organism evidence="1 2">
    <name type="scientific">Enterovirga rhinocerotis</name>
    <dbReference type="NCBI Taxonomy" id="1339210"/>
    <lineage>
        <taxon>Bacteria</taxon>
        <taxon>Pseudomonadati</taxon>
        <taxon>Pseudomonadota</taxon>
        <taxon>Alphaproteobacteria</taxon>
        <taxon>Hyphomicrobiales</taxon>
        <taxon>Methylobacteriaceae</taxon>
        <taxon>Enterovirga</taxon>
    </lineage>
</organism>
<dbReference type="EMBL" id="SNZR01000016">
    <property type="protein sequence ID" value="TDR87189.1"/>
    <property type="molecule type" value="Genomic_DNA"/>
</dbReference>
<reference evidence="1 2" key="1">
    <citation type="submission" date="2019-03" db="EMBL/GenBank/DDBJ databases">
        <title>Genomic Encyclopedia of Type Strains, Phase IV (KMG-IV): sequencing the most valuable type-strain genomes for metagenomic binning, comparative biology and taxonomic classification.</title>
        <authorList>
            <person name="Goeker M."/>
        </authorList>
    </citation>
    <scope>NUCLEOTIDE SEQUENCE [LARGE SCALE GENOMIC DNA]</scope>
    <source>
        <strain evidence="1 2">DSM 25903</strain>
    </source>
</reference>